<protein>
    <submittedName>
        <fullName evidence="2">GNAT family N-acetyltransferase</fullName>
    </submittedName>
</protein>
<dbReference type="Proteomes" id="UP000325273">
    <property type="component" value="Unassembled WGS sequence"/>
</dbReference>
<reference evidence="2 3" key="1">
    <citation type="submission" date="2019-08" db="EMBL/GenBank/DDBJ databases">
        <title>Paraburkholderia sp. DCY113.</title>
        <authorList>
            <person name="Kang J."/>
        </authorList>
    </citation>
    <scope>NUCLEOTIDE SEQUENCE [LARGE SCALE GENOMIC DNA]</scope>
    <source>
        <strain evidence="2 3">DCY113</strain>
    </source>
</reference>
<keyword evidence="3" id="KW-1185">Reference proteome</keyword>
<keyword evidence="2" id="KW-0808">Transferase</keyword>
<dbReference type="InterPro" id="IPR016181">
    <property type="entry name" value="Acyl_CoA_acyltransferase"/>
</dbReference>
<sequence>MNLDFRQAVPGDSEWLFDTYRRTMKDFVTLAFGWNEALQQAGFAKSLRQGTCQLITCEGDRCGFVHWDVGPDLLWLRMLCIVPEMQSKSIGSQALAKVISLCSVLEKPLYLNVLVSNRTAHDWYRRVGFVDIENDGKVSTLVLPPSSPPALMKRDV</sequence>
<accession>A0A5B0G2Y8</accession>
<dbReference type="SUPFAM" id="SSF55729">
    <property type="entry name" value="Acyl-CoA N-acyltransferases (Nat)"/>
    <property type="match status" value="1"/>
</dbReference>
<proteinExistence type="predicted"/>
<feature type="domain" description="N-acetyltransferase" evidence="1">
    <location>
        <begin position="3"/>
        <end position="156"/>
    </location>
</feature>
<evidence type="ECO:0000313" key="2">
    <source>
        <dbReference type="EMBL" id="KAA0997794.1"/>
    </source>
</evidence>
<dbReference type="GO" id="GO:0016747">
    <property type="term" value="F:acyltransferase activity, transferring groups other than amino-acyl groups"/>
    <property type="evidence" value="ECO:0007669"/>
    <property type="project" value="InterPro"/>
</dbReference>
<dbReference type="PROSITE" id="PS51186">
    <property type="entry name" value="GNAT"/>
    <property type="match status" value="1"/>
</dbReference>
<dbReference type="Pfam" id="PF13508">
    <property type="entry name" value="Acetyltransf_7"/>
    <property type="match status" value="1"/>
</dbReference>
<dbReference type="InterPro" id="IPR000182">
    <property type="entry name" value="GNAT_dom"/>
</dbReference>
<dbReference type="EMBL" id="VTUZ01000072">
    <property type="protein sequence ID" value="KAA0997794.1"/>
    <property type="molecule type" value="Genomic_DNA"/>
</dbReference>
<dbReference type="Gene3D" id="3.40.630.30">
    <property type="match status" value="1"/>
</dbReference>
<name>A0A5B0G2Y8_9BURK</name>
<dbReference type="AlphaFoldDB" id="A0A5B0G2Y8"/>
<evidence type="ECO:0000259" key="1">
    <source>
        <dbReference type="PROSITE" id="PS51186"/>
    </source>
</evidence>
<comment type="caution">
    <text evidence="2">The sequence shown here is derived from an EMBL/GenBank/DDBJ whole genome shotgun (WGS) entry which is preliminary data.</text>
</comment>
<organism evidence="2 3">
    <name type="scientific">Paraburkholderia panacisoli</name>
    <dbReference type="NCBI Taxonomy" id="2603818"/>
    <lineage>
        <taxon>Bacteria</taxon>
        <taxon>Pseudomonadati</taxon>
        <taxon>Pseudomonadota</taxon>
        <taxon>Betaproteobacteria</taxon>
        <taxon>Burkholderiales</taxon>
        <taxon>Burkholderiaceae</taxon>
        <taxon>Paraburkholderia</taxon>
    </lineage>
</organism>
<evidence type="ECO:0000313" key="3">
    <source>
        <dbReference type="Proteomes" id="UP000325273"/>
    </source>
</evidence>
<gene>
    <name evidence="2" type="ORF">FVF58_47355</name>
</gene>